<dbReference type="Proteomes" id="UP000284751">
    <property type="component" value="Unassembled WGS sequence"/>
</dbReference>
<dbReference type="InterPro" id="IPR050223">
    <property type="entry name" value="D-isomer_2-hydroxyacid_DH"/>
</dbReference>
<organism evidence="7 8">
    <name type="scientific">[Clostridium] leptum</name>
    <dbReference type="NCBI Taxonomy" id="1535"/>
    <lineage>
        <taxon>Bacteria</taxon>
        <taxon>Bacillati</taxon>
        <taxon>Bacillota</taxon>
        <taxon>Clostridia</taxon>
        <taxon>Eubacteriales</taxon>
        <taxon>Oscillospiraceae</taxon>
        <taxon>Oscillospiraceae incertae sedis</taxon>
    </lineage>
</organism>
<evidence type="ECO:0000313" key="8">
    <source>
        <dbReference type="Proteomes" id="UP000284751"/>
    </source>
</evidence>
<dbReference type="InterPro" id="IPR029753">
    <property type="entry name" value="D-isomer_DH_CS"/>
</dbReference>
<dbReference type="Pfam" id="PF02826">
    <property type="entry name" value="2-Hacid_dh_C"/>
    <property type="match status" value="1"/>
</dbReference>
<dbReference type="FunFam" id="3.40.50.720:FF:000203">
    <property type="entry name" value="D-3-phosphoglycerate dehydrogenase (SerA)"/>
    <property type="match status" value="1"/>
</dbReference>
<protein>
    <submittedName>
        <fullName evidence="7">Phosphoglycerate dehydrogenase</fullName>
    </submittedName>
</protein>
<reference evidence="7 8" key="1">
    <citation type="submission" date="2018-08" db="EMBL/GenBank/DDBJ databases">
        <title>A genome reference for cultivated species of the human gut microbiota.</title>
        <authorList>
            <person name="Zou Y."/>
            <person name="Xue W."/>
            <person name="Luo G."/>
        </authorList>
    </citation>
    <scope>NUCLEOTIDE SEQUENCE [LARGE SCALE GENOMIC DNA]</scope>
    <source>
        <strain evidence="7 8">AF28-26</strain>
    </source>
</reference>
<gene>
    <name evidence="7" type="ORF">DWY99_09270</name>
</gene>
<dbReference type="EMBL" id="QRTC01000036">
    <property type="protein sequence ID" value="RGQ38946.1"/>
    <property type="molecule type" value="Genomic_DNA"/>
</dbReference>
<feature type="domain" description="D-isomer specific 2-hydroxyacid dehydrogenase NAD-binding" evidence="6">
    <location>
        <begin position="114"/>
        <end position="287"/>
    </location>
</feature>
<dbReference type="PROSITE" id="PS00671">
    <property type="entry name" value="D_2_HYDROXYACID_DH_3"/>
    <property type="match status" value="1"/>
</dbReference>
<evidence type="ECO:0000256" key="2">
    <source>
        <dbReference type="ARBA" id="ARBA00023002"/>
    </source>
</evidence>
<dbReference type="InterPro" id="IPR036291">
    <property type="entry name" value="NAD(P)-bd_dom_sf"/>
</dbReference>
<evidence type="ECO:0000256" key="4">
    <source>
        <dbReference type="RuleBase" id="RU003719"/>
    </source>
</evidence>
<dbReference type="InterPro" id="IPR006139">
    <property type="entry name" value="D-isomer_2_OHA_DH_cat_dom"/>
</dbReference>
<dbReference type="PANTHER" id="PTHR10996">
    <property type="entry name" value="2-HYDROXYACID DEHYDROGENASE-RELATED"/>
    <property type="match status" value="1"/>
</dbReference>
<evidence type="ECO:0000259" key="5">
    <source>
        <dbReference type="Pfam" id="PF00389"/>
    </source>
</evidence>
<dbReference type="Gene3D" id="3.40.50.720">
    <property type="entry name" value="NAD(P)-binding Rossmann-like Domain"/>
    <property type="match status" value="2"/>
</dbReference>
<dbReference type="SUPFAM" id="SSF52283">
    <property type="entry name" value="Formate/glycerate dehydrogenase catalytic domain-like"/>
    <property type="match status" value="1"/>
</dbReference>
<evidence type="ECO:0000256" key="3">
    <source>
        <dbReference type="ARBA" id="ARBA00023027"/>
    </source>
</evidence>
<dbReference type="GO" id="GO:0016616">
    <property type="term" value="F:oxidoreductase activity, acting on the CH-OH group of donors, NAD or NADP as acceptor"/>
    <property type="evidence" value="ECO:0007669"/>
    <property type="project" value="InterPro"/>
</dbReference>
<dbReference type="Pfam" id="PF00389">
    <property type="entry name" value="2-Hacid_dh"/>
    <property type="match status" value="1"/>
</dbReference>
<dbReference type="AlphaFoldDB" id="A0A412AWA2"/>
<dbReference type="PROSITE" id="PS00670">
    <property type="entry name" value="D_2_HYDROXYACID_DH_2"/>
    <property type="match status" value="1"/>
</dbReference>
<evidence type="ECO:0000313" key="7">
    <source>
        <dbReference type="EMBL" id="RGQ38946.1"/>
    </source>
</evidence>
<dbReference type="SUPFAM" id="SSF51735">
    <property type="entry name" value="NAD(P)-binding Rossmann-fold domains"/>
    <property type="match status" value="1"/>
</dbReference>
<proteinExistence type="inferred from homology"/>
<keyword evidence="2 4" id="KW-0560">Oxidoreductase</keyword>
<evidence type="ECO:0000259" key="6">
    <source>
        <dbReference type="Pfam" id="PF02826"/>
    </source>
</evidence>
<comment type="caution">
    <text evidence="7">The sequence shown here is derived from an EMBL/GenBank/DDBJ whole genome shotgun (WGS) entry which is preliminary data.</text>
</comment>
<dbReference type="InterPro" id="IPR006140">
    <property type="entry name" value="D-isomer_DH_NAD-bd"/>
</dbReference>
<accession>A0A412AWA2</accession>
<dbReference type="GO" id="GO:0051287">
    <property type="term" value="F:NAD binding"/>
    <property type="evidence" value="ECO:0007669"/>
    <property type="project" value="InterPro"/>
</dbReference>
<comment type="similarity">
    <text evidence="1 4">Belongs to the D-isomer specific 2-hydroxyacid dehydrogenase family.</text>
</comment>
<keyword evidence="3" id="KW-0520">NAD</keyword>
<dbReference type="CDD" id="cd12172">
    <property type="entry name" value="PGDH_like_2"/>
    <property type="match status" value="1"/>
</dbReference>
<name>A0A412AWA2_9FIRM</name>
<feature type="domain" description="D-isomer specific 2-hydroxyacid dehydrogenase catalytic" evidence="5">
    <location>
        <begin position="11"/>
        <end position="320"/>
    </location>
</feature>
<sequence>MKKKVLSTVTLYSQRCKSAKELLEKEGFEVIEYQGDTVMTADEIKAVGKDICGAIIGCDEWNEEIFQACPNLKAIGRFGVGYNNIDLEAAKRHGVKVSIATGINADSVAENTILLVLASLRDLVNLDNAVRRGEWVRDSTGRIIRNKVYGLVGFGAIARYVAKLVKAFGPARIIAYDKYPNYEEAEKLGVEIVDFDTVVKNSDIISVHVPATPETYKMFGEKEFKAMKDSAVFVNVARGSVVDEAAMYKALKEKWIARAATDVFEEEPTPKDNPLFELDNIVMMPHMCGDTWETFEAVGLFSAQVIIDVMNGKDPKNWINK</sequence>
<evidence type="ECO:0000256" key="1">
    <source>
        <dbReference type="ARBA" id="ARBA00005854"/>
    </source>
</evidence>